<organism evidence="1 2">
    <name type="scientific">Flavobacterium circumlabens</name>
    <dbReference type="NCBI Taxonomy" id="2133765"/>
    <lineage>
        <taxon>Bacteria</taxon>
        <taxon>Pseudomonadati</taxon>
        <taxon>Bacteroidota</taxon>
        <taxon>Flavobacteriia</taxon>
        <taxon>Flavobacteriales</taxon>
        <taxon>Flavobacteriaceae</taxon>
        <taxon>Flavobacterium</taxon>
    </lineage>
</organism>
<dbReference type="Pfam" id="PF24857">
    <property type="entry name" value="THR4_C"/>
    <property type="match status" value="1"/>
</dbReference>
<evidence type="ECO:0000313" key="2">
    <source>
        <dbReference type="Proteomes" id="UP000298340"/>
    </source>
</evidence>
<gene>
    <name evidence="1" type="ORF">D0809_24715</name>
</gene>
<reference evidence="1 2" key="1">
    <citation type="journal article" date="2018" name="Syst. Appl. Microbiol.">
        <title>Flavobacterium circumlabens sp. nov. and Flavobacterium cupreum sp. nov., two psychrotrophic species isolated from Antarctic environmental samples.</title>
        <authorList>
            <person name="Kralova S."/>
            <person name="Busse H.J."/>
            <person name="Svec P."/>
            <person name="Maslanova I."/>
            <person name="Stankova E."/>
            <person name="Bartak M."/>
            <person name="Sedlacek I."/>
        </authorList>
    </citation>
    <scope>NUCLEOTIDE SEQUENCE [LARGE SCALE GENOMIC DNA]</scope>
    <source>
        <strain evidence="1 2">CCM 8828</strain>
    </source>
</reference>
<dbReference type="SUPFAM" id="SSF53686">
    <property type="entry name" value="Tryptophan synthase beta subunit-like PLP-dependent enzymes"/>
    <property type="match status" value="1"/>
</dbReference>
<comment type="caution">
    <text evidence="1">The sequence shown here is derived from an EMBL/GenBank/DDBJ whole genome shotgun (WGS) entry which is preliminary data.</text>
</comment>
<sequence>HENAIGVFLETAHPIKFLDVVEPALGITLPIPEQIESVMNEEKVSVKIKTYEELKAFLG</sequence>
<proteinExistence type="predicted"/>
<evidence type="ECO:0000313" key="1">
    <source>
        <dbReference type="EMBL" id="TEB41598.1"/>
    </source>
</evidence>
<name>A0A4Y7U695_9FLAO</name>
<dbReference type="EMBL" id="QWDN01000088">
    <property type="protein sequence ID" value="TEB41598.1"/>
    <property type="molecule type" value="Genomic_DNA"/>
</dbReference>
<accession>A0A4Y7U695</accession>
<dbReference type="Proteomes" id="UP000298340">
    <property type="component" value="Unassembled WGS sequence"/>
</dbReference>
<feature type="non-terminal residue" evidence="1">
    <location>
        <position position="1"/>
    </location>
</feature>
<dbReference type="AlphaFoldDB" id="A0A4Y7U695"/>
<protein>
    <submittedName>
        <fullName evidence="1">Threonine synthase</fullName>
    </submittedName>
</protein>
<dbReference type="InterPro" id="IPR036052">
    <property type="entry name" value="TrpB-like_PALP_sf"/>
</dbReference>